<sequence length="396" mass="40865">MSIEKPLSARHLTALGLAGALMMASAMGFGRFSFTPILPGMMADVPLSAGDAGFVAAGNFAGYLAGAVLAASSWGSGRERLVALCGLFSTAVLLLAMAAFNSVAAFTVIRFLAGVASAMTMIFTSQIVIGHAAKAGRDSVQALHYGGVGAGIAISSLAVYLIGVVFDGGGSSWREEWIAGAVFSFVTFLLVFRVLPAGPPRHASSAAEPPLNWTRPLFLTTLAYGLFGFGYVITATFIVAIARMAAAGAFVEFLAWFITGCAAAVSLFLWKPVLKSQGVKRAFLIVLAVEAVGVFASVMLPPVIGVLAGGLLLGLTFMVITAYGLQLGREFAGPSPRRAFALMTAAFGTGQIVGPLAAGWIAEVTGSFTAPSILASAMLVVSILLMLPVLKRDRPS</sequence>
<dbReference type="Pfam" id="PF06779">
    <property type="entry name" value="MFS_4"/>
    <property type="match status" value="1"/>
</dbReference>
<name>A0A176WZU0_AGRTU</name>
<dbReference type="InterPro" id="IPR010645">
    <property type="entry name" value="MFS_4"/>
</dbReference>
<dbReference type="InterPro" id="IPR036259">
    <property type="entry name" value="MFS_trans_sf"/>
</dbReference>
<feature type="transmembrane region" description="Helical" evidence="4">
    <location>
        <begin position="142"/>
        <end position="165"/>
    </location>
</feature>
<feature type="transmembrane region" description="Helical" evidence="4">
    <location>
        <begin position="282"/>
        <end position="300"/>
    </location>
</feature>
<feature type="transmembrane region" description="Helical" evidence="4">
    <location>
        <begin position="217"/>
        <end position="241"/>
    </location>
</feature>
<dbReference type="Gene3D" id="1.20.1250.20">
    <property type="entry name" value="MFS general substrate transporter like domains"/>
    <property type="match status" value="2"/>
</dbReference>
<dbReference type="InterPro" id="IPR020846">
    <property type="entry name" value="MFS_dom"/>
</dbReference>
<evidence type="ECO:0000256" key="3">
    <source>
        <dbReference type="ARBA" id="ARBA00023136"/>
    </source>
</evidence>
<dbReference type="SUPFAM" id="SSF103473">
    <property type="entry name" value="MFS general substrate transporter"/>
    <property type="match status" value="1"/>
</dbReference>
<feature type="transmembrane region" description="Helical" evidence="4">
    <location>
        <begin position="106"/>
        <end position="130"/>
    </location>
</feature>
<dbReference type="AlphaFoldDB" id="A0A176WZU0"/>
<feature type="transmembrane region" description="Helical" evidence="4">
    <location>
        <begin position="81"/>
        <end position="100"/>
    </location>
</feature>
<protein>
    <submittedName>
        <fullName evidence="6">MFS transporter</fullName>
    </submittedName>
</protein>
<evidence type="ECO:0000256" key="2">
    <source>
        <dbReference type="ARBA" id="ARBA00022989"/>
    </source>
</evidence>
<evidence type="ECO:0000313" key="7">
    <source>
        <dbReference type="Proteomes" id="UP000077098"/>
    </source>
</evidence>
<gene>
    <name evidence="6" type="ORF">A7J57_24370</name>
</gene>
<dbReference type="GO" id="GO:0005886">
    <property type="term" value="C:plasma membrane"/>
    <property type="evidence" value="ECO:0007669"/>
    <property type="project" value="TreeGrafter"/>
</dbReference>
<feature type="transmembrane region" description="Helical" evidence="4">
    <location>
        <begin position="54"/>
        <end position="74"/>
    </location>
</feature>
<feature type="transmembrane region" description="Helical" evidence="4">
    <location>
        <begin position="12"/>
        <end position="34"/>
    </location>
</feature>
<accession>A0A176WZU0</accession>
<feature type="transmembrane region" description="Helical" evidence="4">
    <location>
        <begin position="368"/>
        <end position="390"/>
    </location>
</feature>
<evidence type="ECO:0000313" key="6">
    <source>
        <dbReference type="EMBL" id="OAE39502.1"/>
    </source>
</evidence>
<dbReference type="PROSITE" id="PS50850">
    <property type="entry name" value="MFS"/>
    <property type="match status" value="1"/>
</dbReference>
<dbReference type="Proteomes" id="UP000077098">
    <property type="component" value="Unassembled WGS sequence"/>
</dbReference>
<feature type="transmembrane region" description="Helical" evidence="4">
    <location>
        <begin position="177"/>
        <end position="196"/>
    </location>
</feature>
<comment type="caution">
    <text evidence="6">The sequence shown here is derived from an EMBL/GenBank/DDBJ whole genome shotgun (WGS) entry which is preliminary data.</text>
</comment>
<dbReference type="EMBL" id="LXPS01000037">
    <property type="protein sequence ID" value="OAE39502.1"/>
    <property type="molecule type" value="Genomic_DNA"/>
</dbReference>
<feature type="domain" description="Major facilitator superfamily (MFS) profile" evidence="5">
    <location>
        <begin position="12"/>
        <end position="394"/>
    </location>
</feature>
<keyword evidence="1 4" id="KW-0812">Transmembrane</keyword>
<dbReference type="CDD" id="cd06180">
    <property type="entry name" value="MFS_YjiJ"/>
    <property type="match status" value="1"/>
</dbReference>
<feature type="transmembrane region" description="Helical" evidence="4">
    <location>
        <begin position="339"/>
        <end position="362"/>
    </location>
</feature>
<evidence type="ECO:0000256" key="4">
    <source>
        <dbReference type="SAM" id="Phobius"/>
    </source>
</evidence>
<keyword evidence="2 4" id="KW-1133">Transmembrane helix</keyword>
<evidence type="ECO:0000256" key="1">
    <source>
        <dbReference type="ARBA" id="ARBA00022692"/>
    </source>
</evidence>
<organism evidence="6 7">
    <name type="scientific">Agrobacterium tumefaciens</name>
    <dbReference type="NCBI Taxonomy" id="358"/>
    <lineage>
        <taxon>Bacteria</taxon>
        <taxon>Pseudomonadati</taxon>
        <taxon>Pseudomonadota</taxon>
        <taxon>Alphaproteobacteria</taxon>
        <taxon>Hyphomicrobiales</taxon>
        <taxon>Rhizobiaceae</taxon>
        <taxon>Rhizobium/Agrobacterium group</taxon>
        <taxon>Agrobacterium</taxon>
        <taxon>Agrobacterium tumefaciens complex</taxon>
    </lineage>
</organism>
<reference evidence="6 7" key="1">
    <citation type="submission" date="2016-05" db="EMBL/GenBank/DDBJ databases">
        <authorList>
            <person name="Lavstsen T."/>
            <person name="Jespersen J.S."/>
        </authorList>
    </citation>
    <scope>NUCLEOTIDE SEQUENCE [LARGE SCALE GENOMIC DNA]</scope>
    <source>
        <strain evidence="6 7">KCJ1736</strain>
    </source>
</reference>
<dbReference type="PANTHER" id="PTHR23537">
    <property type="match status" value="1"/>
</dbReference>
<dbReference type="RefSeq" id="WP_063950742.1">
    <property type="nucleotide sequence ID" value="NZ_LXPS01000037.1"/>
</dbReference>
<evidence type="ECO:0000259" key="5">
    <source>
        <dbReference type="PROSITE" id="PS50850"/>
    </source>
</evidence>
<dbReference type="GO" id="GO:0022857">
    <property type="term" value="F:transmembrane transporter activity"/>
    <property type="evidence" value="ECO:0007669"/>
    <property type="project" value="InterPro"/>
</dbReference>
<feature type="transmembrane region" description="Helical" evidence="4">
    <location>
        <begin position="306"/>
        <end position="327"/>
    </location>
</feature>
<proteinExistence type="predicted"/>
<dbReference type="PANTHER" id="PTHR23537:SF1">
    <property type="entry name" value="SUGAR TRANSPORTER"/>
    <property type="match status" value="1"/>
</dbReference>
<feature type="transmembrane region" description="Helical" evidence="4">
    <location>
        <begin position="253"/>
        <end position="270"/>
    </location>
</feature>
<keyword evidence="3 4" id="KW-0472">Membrane</keyword>